<accession>A0A3B0TI07</accession>
<sequence length="103" mass="10866">MKKLLSILVLTAAISIPTQAHAIFIVDTGEGSGVAGTSVYLNRFGTSVFVAGRFTTNENWNITSLEGWMFSEDDLIQGDIGNGGTFDAVLYGDSGTALDTDAE</sequence>
<gene>
    <name evidence="1" type="ORF">MNBD_BACTEROID05-120</name>
</gene>
<dbReference type="AlphaFoldDB" id="A0A3B0TI07"/>
<proteinExistence type="predicted"/>
<feature type="non-terminal residue" evidence="1">
    <location>
        <position position="103"/>
    </location>
</feature>
<protein>
    <submittedName>
        <fullName evidence="1">Uncharacterized protein</fullName>
    </submittedName>
</protein>
<name>A0A3B0TI07_9ZZZZ</name>
<organism evidence="1">
    <name type="scientific">hydrothermal vent metagenome</name>
    <dbReference type="NCBI Taxonomy" id="652676"/>
    <lineage>
        <taxon>unclassified sequences</taxon>
        <taxon>metagenomes</taxon>
        <taxon>ecological metagenomes</taxon>
    </lineage>
</organism>
<evidence type="ECO:0000313" key="1">
    <source>
        <dbReference type="EMBL" id="VAW16480.1"/>
    </source>
</evidence>
<reference evidence="1" key="1">
    <citation type="submission" date="2018-06" db="EMBL/GenBank/DDBJ databases">
        <authorList>
            <person name="Zhirakovskaya E."/>
        </authorList>
    </citation>
    <scope>NUCLEOTIDE SEQUENCE</scope>
</reference>
<dbReference type="EMBL" id="UOEN01000325">
    <property type="protein sequence ID" value="VAW16480.1"/>
    <property type="molecule type" value="Genomic_DNA"/>
</dbReference>